<feature type="compositionally biased region" description="Low complexity" evidence="1">
    <location>
        <begin position="685"/>
        <end position="700"/>
    </location>
</feature>
<accession>A0ABP0DRW2</accession>
<feature type="compositionally biased region" description="Low complexity" evidence="1">
    <location>
        <begin position="271"/>
        <end position="281"/>
    </location>
</feature>
<feature type="compositionally biased region" description="Basic and acidic residues" evidence="1">
    <location>
        <begin position="503"/>
        <end position="516"/>
    </location>
</feature>
<feature type="compositionally biased region" description="Polar residues" evidence="1">
    <location>
        <begin position="742"/>
        <end position="765"/>
    </location>
</feature>
<feature type="region of interest" description="Disordered" evidence="1">
    <location>
        <begin position="112"/>
        <end position="146"/>
    </location>
</feature>
<protein>
    <recommendedName>
        <fullName evidence="4">Proteophosphoglycan ppg4</fullName>
    </recommendedName>
</protein>
<feature type="compositionally biased region" description="Low complexity" evidence="1">
    <location>
        <begin position="557"/>
        <end position="572"/>
    </location>
</feature>
<keyword evidence="3" id="KW-1185">Reference proteome</keyword>
<feature type="compositionally biased region" description="Polar residues" evidence="1">
    <location>
        <begin position="538"/>
        <end position="552"/>
    </location>
</feature>
<gene>
    <name evidence="2" type="ORF">SEPCBS119000_003866</name>
</gene>
<proteinExistence type="predicted"/>
<feature type="compositionally biased region" description="Acidic residues" evidence="1">
    <location>
        <begin position="196"/>
        <end position="210"/>
    </location>
</feature>
<feature type="region of interest" description="Disordered" evidence="1">
    <location>
        <begin position="303"/>
        <end position="776"/>
    </location>
</feature>
<feature type="compositionally biased region" description="Polar residues" evidence="1">
    <location>
        <begin position="258"/>
        <end position="270"/>
    </location>
</feature>
<dbReference type="EMBL" id="CAWUON010000054">
    <property type="protein sequence ID" value="CAK7270012.1"/>
    <property type="molecule type" value="Genomic_DNA"/>
</dbReference>
<comment type="caution">
    <text evidence="2">The sequence shown here is derived from an EMBL/GenBank/DDBJ whole genome shotgun (WGS) entry which is preliminary data.</text>
</comment>
<evidence type="ECO:0000313" key="3">
    <source>
        <dbReference type="Proteomes" id="UP001642502"/>
    </source>
</evidence>
<feature type="compositionally biased region" description="Polar residues" evidence="1">
    <location>
        <begin position="308"/>
        <end position="325"/>
    </location>
</feature>
<feature type="compositionally biased region" description="Polar residues" evidence="1">
    <location>
        <begin position="7"/>
        <end position="24"/>
    </location>
</feature>
<evidence type="ECO:0008006" key="4">
    <source>
        <dbReference type="Google" id="ProtNLM"/>
    </source>
</evidence>
<feature type="compositionally biased region" description="Polar residues" evidence="1">
    <location>
        <begin position="211"/>
        <end position="240"/>
    </location>
</feature>
<organism evidence="2 3">
    <name type="scientific">Sporothrix epigloea</name>
    <dbReference type="NCBI Taxonomy" id="1892477"/>
    <lineage>
        <taxon>Eukaryota</taxon>
        <taxon>Fungi</taxon>
        <taxon>Dikarya</taxon>
        <taxon>Ascomycota</taxon>
        <taxon>Pezizomycotina</taxon>
        <taxon>Sordariomycetes</taxon>
        <taxon>Sordariomycetidae</taxon>
        <taxon>Ophiostomatales</taxon>
        <taxon>Ophiostomataceae</taxon>
        <taxon>Sporothrix</taxon>
    </lineage>
</organism>
<feature type="compositionally biased region" description="Low complexity" evidence="1">
    <location>
        <begin position="626"/>
        <end position="647"/>
    </location>
</feature>
<feature type="compositionally biased region" description="Low complexity" evidence="1">
    <location>
        <begin position="470"/>
        <end position="486"/>
    </location>
</feature>
<evidence type="ECO:0000256" key="1">
    <source>
        <dbReference type="SAM" id="MobiDB-lite"/>
    </source>
</evidence>
<feature type="compositionally biased region" description="Basic and acidic residues" evidence="1">
    <location>
        <begin position="385"/>
        <end position="403"/>
    </location>
</feature>
<reference evidence="2 3" key="1">
    <citation type="submission" date="2024-01" db="EMBL/GenBank/DDBJ databases">
        <authorList>
            <person name="Allen C."/>
            <person name="Tagirdzhanova G."/>
        </authorList>
    </citation>
    <scope>NUCLEOTIDE SEQUENCE [LARGE SCALE GENOMIC DNA]</scope>
    <source>
        <strain evidence="2 3">CBS 119000</strain>
    </source>
</reference>
<feature type="region of interest" description="Disordered" evidence="1">
    <location>
        <begin position="187"/>
        <end position="281"/>
    </location>
</feature>
<evidence type="ECO:0000313" key="2">
    <source>
        <dbReference type="EMBL" id="CAK7270012.1"/>
    </source>
</evidence>
<sequence length="804" mass="83884">MADPPLASNNPFRRRSTAPSTLSPIPSADDATAPGLNTIFPQANQSIAKNAILLHNSSDASPSVLRSFTEYAGVPGIGGSLNDTTASDYRDRAGGPQISNVDAFREQLQALPKSSEAPPSTTFLKPKPIKKVRVQSPPPSLPSSVDSADADFLARFPANVENSGGAGGATGISSTFDYAARGGLLDDRPIQNYADDSSESEDSVSDDADSNDQQTSPNSGSSPATTTPLQFPAPQQTQASIPAPPNPFQKTSDELEQHPQTLGEKSNSLEPTATTPTAKATMDVDAFRRLLLTGQGPVPIAARLSAADSESTTEPSSASRHSYSKVTAAAQEATPRTSHEISENDDDRSGPVHGALPAVTTSQRLASRKKPPPPSSRHGKLIEAQPKKKGPESANEAKFKDEDVPSPSLPASDFDKPLPRPPLYQRAEDDTTVDNNLDREAVGKLPESNFDSNRDPVSQIDSVPVSDPAPSLQSPPSTIQTPSSSSHPKKPTPAPPPRRQAHNRPDSRSNPQDRHTPHAVVSEANRTGLRDRSPVGSPRSSFDSTAPRSRSPSLIKVAANVAASAPTAASVNIPAPPPPRRINHVSRPTTNVAPIAVSLSSPADVPESEHTTPRPASNEGAGLHKSSTTTPSSMPPNSVNNGGSSTPLVTVPSRLAKPPPPPARNSSVRNKDARPGPLAALATERSSSGSSGRPASVASVDAIPRRIGGSQMAPPPPPPPTRHRGSSRGSMDTPAHLASLLPNASPTSRQVSSESVPLSTASTPPSEKGGSVAENSEMASNILADLDALQREVDALRGQFKADL</sequence>
<dbReference type="Proteomes" id="UP001642502">
    <property type="component" value="Unassembled WGS sequence"/>
</dbReference>
<name>A0ABP0DRW2_9PEZI</name>
<feature type="region of interest" description="Disordered" evidence="1">
    <location>
        <begin position="1"/>
        <end position="37"/>
    </location>
</feature>
<feature type="compositionally biased region" description="Basic and acidic residues" evidence="1">
    <location>
        <begin position="337"/>
        <end position="350"/>
    </location>
</feature>
<feature type="compositionally biased region" description="Polar residues" evidence="1">
    <location>
        <begin position="449"/>
        <end position="461"/>
    </location>
</feature>